<dbReference type="SUPFAM" id="SSF53633">
    <property type="entry name" value="Carbamate kinase-like"/>
    <property type="match status" value="1"/>
</dbReference>
<keyword evidence="9" id="KW-1185">Reference proteome</keyword>
<gene>
    <name evidence="8" type="primary">argA</name>
    <name evidence="8" type="ORF">H0921_05425</name>
</gene>
<dbReference type="Pfam" id="PF00696">
    <property type="entry name" value="AA_kinase"/>
    <property type="match status" value="1"/>
</dbReference>
<dbReference type="EC" id="2.3.1.1" evidence="3"/>
<proteinExistence type="inferred from homology"/>
<dbReference type="PANTHER" id="PTHR30602:SF12">
    <property type="entry name" value="AMINO-ACID ACETYLTRANSFERASE NAGS1, CHLOROPLASTIC-RELATED"/>
    <property type="match status" value="1"/>
</dbReference>
<dbReference type="Gene3D" id="3.40.1160.10">
    <property type="entry name" value="Acetylglutamate kinase-like"/>
    <property type="match status" value="1"/>
</dbReference>
<dbReference type="InterPro" id="IPR016181">
    <property type="entry name" value="Acyl_CoA_acyltransferase"/>
</dbReference>
<evidence type="ECO:0000256" key="5">
    <source>
        <dbReference type="ARBA" id="ARBA00023315"/>
    </source>
</evidence>
<organism evidence="8 9">
    <name type="scientific">Thermogemmata fonticola</name>
    <dbReference type="NCBI Taxonomy" id="2755323"/>
    <lineage>
        <taxon>Bacteria</taxon>
        <taxon>Pseudomonadati</taxon>
        <taxon>Planctomycetota</taxon>
        <taxon>Planctomycetia</taxon>
        <taxon>Gemmatales</taxon>
        <taxon>Gemmataceae</taxon>
        <taxon>Thermogemmata</taxon>
    </lineage>
</organism>
<dbReference type="Gene3D" id="3.40.630.30">
    <property type="match status" value="1"/>
</dbReference>
<dbReference type="PROSITE" id="PS51186">
    <property type="entry name" value="GNAT"/>
    <property type="match status" value="1"/>
</dbReference>
<evidence type="ECO:0000256" key="1">
    <source>
        <dbReference type="ARBA" id="ARBA00004925"/>
    </source>
</evidence>
<comment type="caution">
    <text evidence="8">The sequence shown here is derived from an EMBL/GenBank/DDBJ whole genome shotgun (WGS) entry which is preliminary data.</text>
</comment>
<dbReference type="NCBIfam" id="TIGR01890">
    <property type="entry name" value="N-Ac-Glu-synth"/>
    <property type="match status" value="1"/>
</dbReference>
<comment type="catalytic activity">
    <reaction evidence="6">
        <text>L-glutamate + acetyl-CoA = N-acetyl-L-glutamate + CoA + H(+)</text>
        <dbReference type="Rhea" id="RHEA:24292"/>
        <dbReference type="ChEBI" id="CHEBI:15378"/>
        <dbReference type="ChEBI" id="CHEBI:29985"/>
        <dbReference type="ChEBI" id="CHEBI:44337"/>
        <dbReference type="ChEBI" id="CHEBI:57287"/>
        <dbReference type="ChEBI" id="CHEBI:57288"/>
        <dbReference type="EC" id="2.3.1.1"/>
    </reaction>
</comment>
<dbReference type="GO" id="GO:0004042">
    <property type="term" value="F:L-glutamate N-acetyltransferase activity"/>
    <property type="evidence" value="ECO:0007669"/>
    <property type="project" value="InterPro"/>
</dbReference>
<dbReference type="AlphaFoldDB" id="A0A7V8VCQ0"/>
<evidence type="ECO:0000259" key="7">
    <source>
        <dbReference type="PROSITE" id="PS51186"/>
    </source>
</evidence>
<dbReference type="Pfam" id="PF00583">
    <property type="entry name" value="Acetyltransf_1"/>
    <property type="match status" value="1"/>
</dbReference>
<dbReference type="Proteomes" id="UP000542342">
    <property type="component" value="Unassembled WGS sequence"/>
</dbReference>
<dbReference type="CDD" id="cd04301">
    <property type="entry name" value="NAT_SF"/>
    <property type="match status" value="1"/>
</dbReference>
<dbReference type="HAMAP" id="MF_01105">
    <property type="entry name" value="N_acetyl_glu_synth"/>
    <property type="match status" value="1"/>
</dbReference>
<dbReference type="NCBIfam" id="NF003641">
    <property type="entry name" value="PRK05279.1"/>
    <property type="match status" value="1"/>
</dbReference>
<dbReference type="SUPFAM" id="SSF55729">
    <property type="entry name" value="Acyl-CoA N-acyltransferases (Nat)"/>
    <property type="match status" value="1"/>
</dbReference>
<dbReference type="RefSeq" id="WP_194537013.1">
    <property type="nucleotide sequence ID" value="NZ_JACEFB010000002.1"/>
</dbReference>
<dbReference type="PIRSF" id="PIRSF000423">
    <property type="entry name" value="ArgA"/>
    <property type="match status" value="1"/>
</dbReference>
<dbReference type="InterPro" id="IPR010167">
    <property type="entry name" value="NH2A_AcTrfase"/>
</dbReference>
<feature type="domain" description="N-acetyltransferase" evidence="7">
    <location>
        <begin position="280"/>
        <end position="430"/>
    </location>
</feature>
<dbReference type="UniPathway" id="UPA00068">
    <property type="reaction ID" value="UER00106"/>
</dbReference>
<evidence type="ECO:0000256" key="6">
    <source>
        <dbReference type="ARBA" id="ARBA00048372"/>
    </source>
</evidence>
<keyword evidence="5 8" id="KW-0012">Acyltransferase</keyword>
<protein>
    <recommendedName>
        <fullName evidence="3">amino-acid N-acetyltransferase</fullName>
        <ecNumber evidence="3">2.3.1.1</ecNumber>
    </recommendedName>
</protein>
<reference evidence="8 9" key="1">
    <citation type="submission" date="2020-07" db="EMBL/GenBank/DDBJ databases">
        <title>Thermogemmata thermophila gen. nov., sp. nov., a novel moderate thermophilic planctomycete from a Kamchatka hot spring.</title>
        <authorList>
            <person name="Elcheninov A.G."/>
            <person name="Podosokorskaya O.A."/>
            <person name="Kovaleva O.L."/>
            <person name="Novikov A."/>
            <person name="Bonch-Osmolovskaya E.A."/>
            <person name="Toshchakov S.V."/>
            <person name="Kublanov I.V."/>
        </authorList>
    </citation>
    <scope>NUCLEOTIDE SEQUENCE [LARGE SCALE GENOMIC DNA]</scope>
    <source>
        <strain evidence="8 9">2918</strain>
    </source>
</reference>
<dbReference type="InterPro" id="IPR000182">
    <property type="entry name" value="GNAT_dom"/>
</dbReference>
<dbReference type="GO" id="GO:0006526">
    <property type="term" value="P:L-arginine biosynthetic process"/>
    <property type="evidence" value="ECO:0007669"/>
    <property type="project" value="UniProtKB-UniPathway"/>
</dbReference>
<accession>A0A7V8VCQ0</accession>
<comment type="pathway">
    <text evidence="1">Amino-acid biosynthesis; L-arginine biosynthesis; N(2)-acetyl-L-ornithine from L-glutamate: step 1/4.</text>
</comment>
<keyword evidence="4 8" id="KW-0808">Transferase</keyword>
<sequence length="443" mass="49169">MRERLTHFREILRYVPRFRDRVFVIALDGAVVEDDNFPNLLLDIALLRSLNIRVVLVHGAARQIRRYAEMIGVTPSDLDGTGVTDRTTLQVAITAANRVNHEILEGLTANDLRAVCPNAIVAHPAGILGGVDHLFTGRVERVDVGLLTTLLEHDIIPVIPPIGIDGCGNSFRLNSDAVAVEVAKALRAIKLIYLNTEGGIPAPDGSVIRQMPVQEADAFLKRHRQDLPPEIVTKLVHAIRACKEGIERVHIIDGREQEGLLGEVFSNEGIGTLIHANEYQSIRQAQKKDVRAIHTLIQQGIANDELVKRTRAELEKIIGDYYVFEVDRNPVACVALHLYPEQNVAELASLYVDSRYENQGIGQKLIAFVENVARSRGIPRLFALSTQAVNYFIQKAGFRLGHPDDLPPSRREKYELQGRRSAVLIKELLPRELAPLRSGASIG</sequence>
<dbReference type="PANTHER" id="PTHR30602">
    <property type="entry name" value="AMINO-ACID ACETYLTRANSFERASE"/>
    <property type="match status" value="1"/>
</dbReference>
<evidence type="ECO:0000256" key="4">
    <source>
        <dbReference type="ARBA" id="ARBA00022679"/>
    </source>
</evidence>
<name>A0A7V8VCQ0_9BACT</name>
<dbReference type="EMBL" id="JACEFB010000002">
    <property type="protein sequence ID" value="MBA2225602.1"/>
    <property type="molecule type" value="Genomic_DNA"/>
</dbReference>
<dbReference type="InterPro" id="IPR001048">
    <property type="entry name" value="Asp/Glu/Uridylate_kinase"/>
</dbReference>
<dbReference type="InterPro" id="IPR036393">
    <property type="entry name" value="AceGlu_kinase-like_sf"/>
</dbReference>
<evidence type="ECO:0000256" key="2">
    <source>
        <dbReference type="ARBA" id="ARBA00009145"/>
    </source>
</evidence>
<dbReference type="GO" id="GO:0005737">
    <property type="term" value="C:cytoplasm"/>
    <property type="evidence" value="ECO:0007669"/>
    <property type="project" value="InterPro"/>
</dbReference>
<comment type="similarity">
    <text evidence="2">Belongs to the acetyltransferase family. ArgA subfamily.</text>
</comment>
<evidence type="ECO:0000256" key="3">
    <source>
        <dbReference type="ARBA" id="ARBA00012697"/>
    </source>
</evidence>
<evidence type="ECO:0000313" key="8">
    <source>
        <dbReference type="EMBL" id="MBA2225602.1"/>
    </source>
</evidence>
<evidence type="ECO:0000313" key="9">
    <source>
        <dbReference type="Proteomes" id="UP000542342"/>
    </source>
</evidence>